<dbReference type="EMBL" id="JASSVS010000004">
    <property type="protein sequence ID" value="MDL0431572.1"/>
    <property type="molecule type" value="Genomic_DNA"/>
</dbReference>
<dbReference type="RefSeq" id="WP_285390670.1">
    <property type="nucleotide sequence ID" value="NZ_JASSVS010000004.1"/>
</dbReference>
<keyword evidence="3" id="KW-0012">Acyltransferase</keyword>
<gene>
    <name evidence="5" type="ORF">QPM17_10555</name>
</gene>
<dbReference type="InterPro" id="IPR023213">
    <property type="entry name" value="CAT-like_dom_sf"/>
</dbReference>
<comment type="caution">
    <text evidence="5">The sequence shown here is derived from an EMBL/GenBank/DDBJ whole genome shotgun (WGS) entry which is preliminary data.</text>
</comment>
<evidence type="ECO:0000256" key="1">
    <source>
        <dbReference type="ARBA" id="ARBA00001938"/>
    </source>
</evidence>
<dbReference type="Gene3D" id="3.30.559.10">
    <property type="entry name" value="Chloramphenicol acetyltransferase-like domain"/>
    <property type="match status" value="1"/>
</dbReference>
<sequence>MIANNMRRSLDEAAQLTHQAECELDALLTYKKTLAERGTKVSIEDLLADCVVRTLARHPGLNGRLEDKEIHLYRKVHLGFAIALPGDKLIAPVVFDANEKTLTERADSRRKLLERARAGNLSVPEMTGGTFTLSNLGRSRVRFFTPIINLPQLAILGIGEAYTRPVEDSDGQWVVRRFMGLSLTFDHRAVDGGPAAEFLTDLCGVIEHVGD</sequence>
<proteinExistence type="predicted"/>
<dbReference type="Proteomes" id="UP001227964">
    <property type="component" value="Unassembled WGS sequence"/>
</dbReference>
<reference evidence="5 6" key="1">
    <citation type="submission" date="2023-06" db="EMBL/GenBank/DDBJ databases">
        <title>Marinobacter azerbaijanicus a moderately halophilic, isolated from Urmia Lake in Azerbaijan region of Iran.</title>
        <authorList>
            <person name="Sanchez-Porro C."/>
            <person name="Aghdam E.M."/>
            <person name="Saheb S.M."/>
            <person name="Tarhriz V."/>
            <person name="Kazemi E."/>
            <person name="Ammozegar M.A."/>
            <person name="Ventosa A."/>
            <person name="Hejazi M.S."/>
        </authorList>
    </citation>
    <scope>NUCLEOTIDE SEQUENCE [LARGE SCALE GENOMIC DNA]</scope>
    <source>
        <strain evidence="5 6">TBZ242</strain>
    </source>
</reference>
<comment type="cofactor">
    <cofactor evidence="1">
        <name>(R)-lipoate</name>
        <dbReference type="ChEBI" id="CHEBI:83088"/>
    </cofactor>
</comment>
<evidence type="ECO:0000259" key="4">
    <source>
        <dbReference type="Pfam" id="PF00198"/>
    </source>
</evidence>
<dbReference type="InterPro" id="IPR001078">
    <property type="entry name" value="2-oxoacid_DH_actylTfrase"/>
</dbReference>
<accession>A0ABT7IBN8</accession>
<dbReference type="InterPro" id="IPR050743">
    <property type="entry name" value="2-oxoacid_DH_E2_comp"/>
</dbReference>
<evidence type="ECO:0000256" key="3">
    <source>
        <dbReference type="ARBA" id="ARBA00023315"/>
    </source>
</evidence>
<keyword evidence="2" id="KW-0808">Transferase</keyword>
<protein>
    <submittedName>
        <fullName evidence="5">2-oxo acid dehydrogenase subunit E2</fullName>
    </submittedName>
</protein>
<keyword evidence="6" id="KW-1185">Reference proteome</keyword>
<evidence type="ECO:0000313" key="5">
    <source>
        <dbReference type="EMBL" id="MDL0431572.1"/>
    </source>
</evidence>
<evidence type="ECO:0000313" key="6">
    <source>
        <dbReference type="Proteomes" id="UP001227964"/>
    </source>
</evidence>
<name>A0ABT7IBN8_9GAMM</name>
<evidence type="ECO:0000256" key="2">
    <source>
        <dbReference type="ARBA" id="ARBA00022679"/>
    </source>
</evidence>
<feature type="domain" description="2-oxoacid dehydrogenase acyltransferase catalytic" evidence="4">
    <location>
        <begin position="2"/>
        <end position="208"/>
    </location>
</feature>
<dbReference type="PANTHER" id="PTHR43178">
    <property type="entry name" value="DIHYDROLIPOAMIDE ACETYLTRANSFERASE COMPONENT OF PYRUVATE DEHYDROGENASE COMPLEX"/>
    <property type="match status" value="1"/>
</dbReference>
<dbReference type="PANTHER" id="PTHR43178:SF5">
    <property type="entry name" value="LIPOAMIDE ACYLTRANSFERASE COMPONENT OF BRANCHED-CHAIN ALPHA-KETO ACID DEHYDROGENASE COMPLEX, MITOCHONDRIAL"/>
    <property type="match status" value="1"/>
</dbReference>
<dbReference type="Pfam" id="PF00198">
    <property type="entry name" value="2-oxoacid_dh"/>
    <property type="match status" value="1"/>
</dbReference>
<organism evidence="5 6">
    <name type="scientific">Marinobacter azerbaijanicus</name>
    <dbReference type="NCBI Taxonomy" id="3050455"/>
    <lineage>
        <taxon>Bacteria</taxon>
        <taxon>Pseudomonadati</taxon>
        <taxon>Pseudomonadota</taxon>
        <taxon>Gammaproteobacteria</taxon>
        <taxon>Pseudomonadales</taxon>
        <taxon>Marinobacteraceae</taxon>
        <taxon>Marinobacter</taxon>
    </lineage>
</organism>
<dbReference type="SUPFAM" id="SSF52777">
    <property type="entry name" value="CoA-dependent acyltransferases"/>
    <property type="match status" value="1"/>
</dbReference>